<dbReference type="InterPro" id="IPR047654">
    <property type="entry name" value="IS1634_transpos"/>
</dbReference>
<evidence type="ECO:0000313" key="2">
    <source>
        <dbReference type="EMBL" id="OKO88468.1"/>
    </source>
</evidence>
<dbReference type="Pfam" id="PF01609">
    <property type="entry name" value="DDE_Tnp_1"/>
    <property type="match status" value="1"/>
</dbReference>
<reference evidence="2 3" key="1">
    <citation type="submission" date="2016-11" db="EMBL/GenBank/DDBJ databases">
        <authorList>
            <person name="Kadnikov V."/>
            <person name="Nazina T."/>
        </authorList>
    </citation>
    <scope>NUCLEOTIDE SEQUENCE [LARGE SCALE GENOMIC DNA]</scope>
    <source>
        <strain evidence="2 3">1017</strain>
    </source>
</reference>
<dbReference type="SUPFAM" id="SSF53098">
    <property type="entry name" value="Ribonuclease H-like"/>
    <property type="match status" value="1"/>
</dbReference>
<protein>
    <submittedName>
        <fullName evidence="2">Mobile element protein</fullName>
    </submittedName>
</protein>
<evidence type="ECO:0000313" key="3">
    <source>
        <dbReference type="Proteomes" id="UP000186030"/>
    </source>
</evidence>
<accession>A0A1Q5SKC4</accession>
<organism evidence="2 3">
    <name type="scientific">Geobacillus proteiniphilus</name>
    <dbReference type="NCBI Taxonomy" id="860353"/>
    <lineage>
        <taxon>Bacteria</taxon>
        <taxon>Bacillati</taxon>
        <taxon>Bacillota</taxon>
        <taxon>Bacilli</taxon>
        <taxon>Bacillales</taxon>
        <taxon>Anoxybacillaceae</taxon>
        <taxon>Geobacillus</taxon>
    </lineage>
</organism>
<dbReference type="Proteomes" id="UP000186030">
    <property type="component" value="Unassembled WGS sequence"/>
</dbReference>
<sequence length="586" mass="67856">MRILGKNAKFNRHTIYSFFLLKIKFMRYNIGMYIRRVTRKNKDGTTVAYLQLAHNEWDPKAKYAKAKVIYSFGREDEVDRAVLERLAKSISRFLSPEQAWEVEKLAGETADDFQFQSCKHLGGVWLLDQLWRQLGLGEILHSLFTSRHHQISLERLIFAMVANRALHPSSKLAMKEWVEKDVYIPHLPQAASHQLYRAMDELLAVQPELERQVFHAVADLLNLEVDLIYFDTTSSYFEVDPSETPEGESLRKQGFSKDKRPDLVQIVIGLAVTREGIPIRAWVWPGNTMDMTVIKQVKQDLIGWKLGRVISVMDRGFSSEENLRILQQAGGHYIVGEKMRSGKATVEEALSRRGRYHEVDENLHIKEIIVGDGEARQRYVLVYNPSEAERQRKERETLLESLKEELEGLRQLPNEAYHKATCRLRSHPSYGKYLRQLKDGTLRIDKQAVREAEKYDGKYLIRTSDDTLSAEDVAIGYKQLVDIEQAFRTLKSTLKLRPMYHRLEDRIRAHVLLSWLALLLVRIVEIRTHESWSNVRDECERLMLGHFSSKNGDLYQRTELTAKQAQLFAALGLEPPPKILGIHPRA</sequence>
<dbReference type="GO" id="GO:0006313">
    <property type="term" value="P:DNA transposition"/>
    <property type="evidence" value="ECO:0007669"/>
    <property type="project" value="InterPro"/>
</dbReference>
<feature type="domain" description="Transposase IS4-like" evidence="1">
    <location>
        <begin position="272"/>
        <end position="520"/>
    </location>
</feature>
<gene>
    <name evidence="2" type="ORF">BRO54_3640</name>
</gene>
<dbReference type="AlphaFoldDB" id="A0A1Q5SKC4"/>
<comment type="caution">
    <text evidence="2">The sequence shown here is derived from an EMBL/GenBank/DDBJ whole genome shotgun (WGS) entry which is preliminary data.</text>
</comment>
<reference evidence="3" key="2">
    <citation type="submission" date="2017-01" db="EMBL/GenBank/DDBJ databases">
        <title>Genome sequencing and annotation of Geobacillus sp. 1017, a Hydrocarbon-Oxidizing Thermophilic Bacterium Isolated from a Heavy Oil Reservoir (China).</title>
        <authorList>
            <person name="Kadnikov V.V."/>
            <person name="Mardanov A.V."/>
            <person name="Poltaraus A.B."/>
            <person name="Sokolova D.S."/>
            <person name="Semenova E.M."/>
            <person name="Ravin N.V."/>
            <person name="Tourova T.P."/>
            <person name="Nazina T.N."/>
        </authorList>
    </citation>
    <scope>NUCLEOTIDE SEQUENCE [LARGE SCALE GENOMIC DNA]</scope>
    <source>
        <strain evidence="3">1017</strain>
    </source>
</reference>
<dbReference type="InterPro" id="IPR012337">
    <property type="entry name" value="RNaseH-like_sf"/>
</dbReference>
<dbReference type="EMBL" id="MQMG01000074">
    <property type="protein sequence ID" value="OKO88468.1"/>
    <property type="molecule type" value="Genomic_DNA"/>
</dbReference>
<dbReference type="PANTHER" id="PTHR34614:SF2">
    <property type="entry name" value="TRANSPOSASE IS4-LIKE DOMAIN-CONTAINING PROTEIN"/>
    <property type="match status" value="1"/>
</dbReference>
<proteinExistence type="predicted"/>
<dbReference type="GO" id="GO:0003677">
    <property type="term" value="F:DNA binding"/>
    <property type="evidence" value="ECO:0007669"/>
    <property type="project" value="InterPro"/>
</dbReference>
<dbReference type="InterPro" id="IPR002559">
    <property type="entry name" value="Transposase_11"/>
</dbReference>
<name>A0A1Q5SKC4_9BACL</name>
<dbReference type="NCBIfam" id="NF033559">
    <property type="entry name" value="transpos_IS1634"/>
    <property type="match status" value="1"/>
</dbReference>
<dbReference type="PANTHER" id="PTHR34614">
    <property type="match status" value="1"/>
</dbReference>
<dbReference type="GO" id="GO:0004803">
    <property type="term" value="F:transposase activity"/>
    <property type="evidence" value="ECO:0007669"/>
    <property type="project" value="InterPro"/>
</dbReference>
<evidence type="ECO:0000259" key="1">
    <source>
        <dbReference type="Pfam" id="PF01609"/>
    </source>
</evidence>